<sequence>MIFLQISTTKRHLNKGLETKYPLNDSGFIYYDPSSVSGNKSMKIRSTSDEFGIFIEDLDLRTIPDTDFPALRSAIIQSGVGVIRDQLLTPADLVSFAERFGKVEYGVRGEFQHPDNPDVYVISNIVEDGKPLGNPNDGFAWHTDLSFLEHPTAFTFLYAVETPPSGGNTEFASAALAYDRLPAVRKAELDGMQVCHSYKRLHATRKNARALTEEELRRMPDVIHPMVRTHPDTGRRALYLGPNTSVPIGMTDEAGLALMDELMEFTVDPAYRYVHVWKPGDLVMWDNRTMVHRAMEYDKINERRLMHRTTVKGERPV</sequence>
<keyword evidence="5" id="KW-0408">Iron</keyword>
<dbReference type="Gene3D" id="3.60.130.10">
    <property type="entry name" value="Clavaminate synthase-like"/>
    <property type="match status" value="1"/>
</dbReference>
<evidence type="ECO:0000256" key="5">
    <source>
        <dbReference type="ARBA" id="ARBA00023004"/>
    </source>
</evidence>
<proteinExistence type="inferred from homology"/>
<evidence type="ECO:0000256" key="4">
    <source>
        <dbReference type="ARBA" id="ARBA00023002"/>
    </source>
</evidence>
<dbReference type="SUPFAM" id="SSF51197">
    <property type="entry name" value="Clavaminate synthase-like"/>
    <property type="match status" value="1"/>
</dbReference>
<dbReference type="InterPro" id="IPR003819">
    <property type="entry name" value="TauD/TfdA-like"/>
</dbReference>
<evidence type="ECO:0000313" key="7">
    <source>
        <dbReference type="EMBL" id="ATJ90225.1"/>
    </source>
</evidence>
<organism evidence="7 8">
    <name type="scientific">Acetobacter tropicalis</name>
    <dbReference type="NCBI Taxonomy" id="104102"/>
    <lineage>
        <taxon>Bacteria</taxon>
        <taxon>Pseudomonadati</taxon>
        <taxon>Pseudomonadota</taxon>
        <taxon>Alphaproteobacteria</taxon>
        <taxon>Acetobacterales</taxon>
        <taxon>Acetobacteraceae</taxon>
        <taxon>Acetobacter</taxon>
    </lineage>
</organism>
<evidence type="ECO:0000256" key="3">
    <source>
        <dbReference type="ARBA" id="ARBA00022964"/>
    </source>
</evidence>
<dbReference type="AlphaFoldDB" id="A0A291PFS2"/>
<dbReference type="InterPro" id="IPR051178">
    <property type="entry name" value="TfdA_dioxygenase"/>
</dbReference>
<evidence type="ECO:0000256" key="2">
    <source>
        <dbReference type="ARBA" id="ARBA00022723"/>
    </source>
</evidence>
<evidence type="ECO:0000256" key="1">
    <source>
        <dbReference type="ARBA" id="ARBA00005896"/>
    </source>
</evidence>
<evidence type="ECO:0000259" key="6">
    <source>
        <dbReference type="Pfam" id="PF02668"/>
    </source>
</evidence>
<dbReference type="EMBL" id="CP022699">
    <property type="protein sequence ID" value="ATJ90225.1"/>
    <property type="molecule type" value="Genomic_DNA"/>
</dbReference>
<dbReference type="GO" id="GO:0046872">
    <property type="term" value="F:metal ion binding"/>
    <property type="evidence" value="ECO:0007669"/>
    <property type="project" value="UniProtKB-KW"/>
</dbReference>
<dbReference type="Proteomes" id="UP000220394">
    <property type="component" value="Chromosome"/>
</dbReference>
<gene>
    <name evidence="7" type="ORF">CIW82_05480</name>
</gene>
<dbReference type="PANTHER" id="PTHR43779:SF3">
    <property type="entry name" value="(3R)-3-[(CARBOXYMETHYL)AMINO]FATTY ACID OXYGENASE_DECARBOXYLASE"/>
    <property type="match status" value="1"/>
</dbReference>
<keyword evidence="3 7" id="KW-0223">Dioxygenase</keyword>
<dbReference type="InterPro" id="IPR042098">
    <property type="entry name" value="TauD-like_sf"/>
</dbReference>
<keyword evidence="2" id="KW-0479">Metal-binding</keyword>
<name>A0A291PFS2_9PROT</name>
<dbReference type="Pfam" id="PF02668">
    <property type="entry name" value="TauD"/>
    <property type="match status" value="1"/>
</dbReference>
<feature type="domain" description="TauD/TfdA-like" evidence="6">
    <location>
        <begin position="57"/>
        <end position="310"/>
    </location>
</feature>
<reference evidence="7 8" key="1">
    <citation type="submission" date="2017-08" db="EMBL/GenBank/DDBJ databases">
        <title>Complete Genome Sequence of Acetobacter tropicalis Oregon-R-modENCODE STRAIN BDGP1, an acetic acid bacterium isolated from Drosophila melanogaster gut.</title>
        <authorList>
            <person name="Wan K.H."/>
            <person name="Yu C."/>
            <person name="Park S."/>
            <person name="Hammonds A.S."/>
            <person name="Booth B.W."/>
            <person name="Celniker S.E."/>
        </authorList>
    </citation>
    <scope>NUCLEOTIDE SEQUENCE [LARGE SCALE GENOMIC DNA]</scope>
    <source>
        <strain evidence="7 8">BDGP1</strain>
    </source>
</reference>
<evidence type="ECO:0000313" key="8">
    <source>
        <dbReference type="Proteomes" id="UP000220394"/>
    </source>
</evidence>
<dbReference type="KEGG" id="ato:CIW82_05480"/>
<dbReference type="PANTHER" id="PTHR43779">
    <property type="entry name" value="DIOXYGENASE RV0097-RELATED"/>
    <property type="match status" value="1"/>
</dbReference>
<comment type="similarity">
    <text evidence="1">Belongs to the TfdA dioxygenase family.</text>
</comment>
<dbReference type="GO" id="GO:0016706">
    <property type="term" value="F:2-oxoglutarate-dependent dioxygenase activity"/>
    <property type="evidence" value="ECO:0007669"/>
    <property type="project" value="UniProtKB-ARBA"/>
</dbReference>
<keyword evidence="4" id="KW-0560">Oxidoreductase</keyword>
<protein>
    <submittedName>
        <fullName evidence="7">TauD/TfdA family dioxygenase</fullName>
    </submittedName>
</protein>
<accession>A0A291PFS2</accession>